<reference evidence="2" key="1">
    <citation type="submission" date="2017-03" db="EMBL/GenBank/DDBJ databases">
        <authorList>
            <person name="Herbold C."/>
        </authorList>
    </citation>
    <scope>NUCLEOTIDE SEQUENCE [LARGE SCALE GENOMIC DNA]</scope>
</reference>
<organism evidence="1 2">
    <name type="scientific">Candidatus Nitrosotalea okcheonensis</name>
    <dbReference type="NCBI Taxonomy" id="1903276"/>
    <lineage>
        <taxon>Archaea</taxon>
        <taxon>Nitrososphaerota</taxon>
        <taxon>Nitrososphaeria</taxon>
        <taxon>Nitrosotaleales</taxon>
        <taxon>Nitrosotaleaceae</taxon>
        <taxon>Nitrosotalea</taxon>
    </lineage>
</organism>
<dbReference type="EMBL" id="LT841358">
    <property type="protein sequence ID" value="SMH71165.1"/>
    <property type="molecule type" value="Genomic_DNA"/>
</dbReference>
<evidence type="ECO:0000313" key="2">
    <source>
        <dbReference type="Proteomes" id="UP000230607"/>
    </source>
</evidence>
<sequence length="57" mass="6826">MTTWRTYSQMVFTRDWFNRDLASYKIRVSFLSFNQSLRSDTKNTVILCKNESVNILV</sequence>
<protein>
    <submittedName>
        <fullName evidence="1">Uncharacterized protein</fullName>
    </submittedName>
</protein>
<proteinExistence type="predicted"/>
<dbReference type="Proteomes" id="UP000230607">
    <property type="component" value="Chromosome 1"/>
</dbReference>
<dbReference type="AlphaFoldDB" id="A0A2H1FEI4"/>
<keyword evidence="2" id="KW-1185">Reference proteome</keyword>
<accession>A0A2H1FEI4</accession>
<gene>
    <name evidence="1" type="ORF">NCS_10972</name>
</gene>
<name>A0A2H1FEI4_9ARCH</name>
<evidence type="ECO:0000313" key="1">
    <source>
        <dbReference type="EMBL" id="SMH71165.1"/>
    </source>
</evidence>